<dbReference type="GO" id="GO:0000976">
    <property type="term" value="F:transcription cis-regulatory region binding"/>
    <property type="evidence" value="ECO:0007669"/>
    <property type="project" value="TreeGrafter"/>
</dbReference>
<accession>A0A7Y9S5C3</accession>
<evidence type="ECO:0000256" key="2">
    <source>
        <dbReference type="ARBA" id="ARBA00023125"/>
    </source>
</evidence>
<dbReference type="InterPro" id="IPR041347">
    <property type="entry name" value="MftR_C"/>
</dbReference>
<dbReference type="RefSeq" id="WP_179388197.1">
    <property type="nucleotide sequence ID" value="NZ_JACBYQ010000001.1"/>
</dbReference>
<evidence type="ECO:0000256" key="3">
    <source>
        <dbReference type="ARBA" id="ARBA00023163"/>
    </source>
</evidence>
<evidence type="ECO:0000256" key="1">
    <source>
        <dbReference type="ARBA" id="ARBA00023015"/>
    </source>
</evidence>
<protein>
    <submittedName>
        <fullName evidence="6">AcrR family transcriptional regulator</fullName>
    </submittedName>
</protein>
<reference evidence="6 7" key="1">
    <citation type="submission" date="2020-07" db="EMBL/GenBank/DDBJ databases">
        <title>Sequencing the genomes of 1000 actinobacteria strains.</title>
        <authorList>
            <person name="Klenk H.-P."/>
        </authorList>
    </citation>
    <scope>NUCLEOTIDE SEQUENCE [LARGE SCALE GENOMIC DNA]</scope>
    <source>
        <strain evidence="6 7">DSM 102047</strain>
    </source>
</reference>
<dbReference type="PANTHER" id="PTHR30055:SF238">
    <property type="entry name" value="MYCOFACTOCIN BIOSYNTHESIS TRANSCRIPTIONAL REGULATOR MFTR-RELATED"/>
    <property type="match status" value="1"/>
</dbReference>
<keyword evidence="2 4" id="KW-0238">DNA-binding</keyword>
<dbReference type="GO" id="GO:0003700">
    <property type="term" value="F:DNA-binding transcription factor activity"/>
    <property type="evidence" value="ECO:0007669"/>
    <property type="project" value="TreeGrafter"/>
</dbReference>
<keyword evidence="1" id="KW-0805">Transcription regulation</keyword>
<evidence type="ECO:0000313" key="6">
    <source>
        <dbReference type="EMBL" id="NYE94430.1"/>
    </source>
</evidence>
<evidence type="ECO:0000256" key="4">
    <source>
        <dbReference type="PROSITE-ProRule" id="PRU00335"/>
    </source>
</evidence>
<name>A0A7Y9S5C3_9MICC</name>
<feature type="domain" description="HTH tetR-type" evidence="5">
    <location>
        <begin position="6"/>
        <end position="66"/>
    </location>
</feature>
<sequence length="190" mass="20341">MPRWEPDARLRLVAAAIELFTERGYEETTVAEVAARAGLTKSTFFRYFPDKKDVLAAGQEAITRLLVMGIASAAQDASPLEAVAAGVVRTAEAMTEVTKELGPRINALIASNPELQARAQLKHAALVRSVAEALAARSVSEPVAKLAAELGMLAFADAHAAWITAGNREGFAELARIAIDRLRETMSQIT</sequence>
<dbReference type="Pfam" id="PF17754">
    <property type="entry name" value="TetR_C_14"/>
    <property type="match status" value="1"/>
</dbReference>
<organism evidence="6 7">
    <name type="scientific">Psychromicrobium silvestre</name>
    <dbReference type="NCBI Taxonomy" id="1645614"/>
    <lineage>
        <taxon>Bacteria</taxon>
        <taxon>Bacillati</taxon>
        <taxon>Actinomycetota</taxon>
        <taxon>Actinomycetes</taxon>
        <taxon>Micrococcales</taxon>
        <taxon>Micrococcaceae</taxon>
        <taxon>Psychromicrobium</taxon>
    </lineage>
</organism>
<dbReference type="Pfam" id="PF00440">
    <property type="entry name" value="TetR_N"/>
    <property type="match status" value="1"/>
</dbReference>
<dbReference type="InterPro" id="IPR001647">
    <property type="entry name" value="HTH_TetR"/>
</dbReference>
<proteinExistence type="predicted"/>
<feature type="DNA-binding region" description="H-T-H motif" evidence="4">
    <location>
        <begin position="29"/>
        <end position="48"/>
    </location>
</feature>
<dbReference type="SUPFAM" id="SSF46689">
    <property type="entry name" value="Homeodomain-like"/>
    <property type="match status" value="1"/>
</dbReference>
<dbReference type="PANTHER" id="PTHR30055">
    <property type="entry name" value="HTH-TYPE TRANSCRIPTIONAL REGULATOR RUTR"/>
    <property type="match status" value="1"/>
</dbReference>
<keyword evidence="3" id="KW-0804">Transcription</keyword>
<evidence type="ECO:0000313" key="7">
    <source>
        <dbReference type="Proteomes" id="UP000521748"/>
    </source>
</evidence>
<keyword evidence="7" id="KW-1185">Reference proteome</keyword>
<dbReference type="Gene3D" id="1.10.357.10">
    <property type="entry name" value="Tetracycline Repressor, domain 2"/>
    <property type="match status" value="1"/>
</dbReference>
<dbReference type="AlphaFoldDB" id="A0A7Y9S5C3"/>
<dbReference type="InterPro" id="IPR050109">
    <property type="entry name" value="HTH-type_TetR-like_transc_reg"/>
</dbReference>
<comment type="caution">
    <text evidence="6">The sequence shown here is derived from an EMBL/GenBank/DDBJ whole genome shotgun (WGS) entry which is preliminary data.</text>
</comment>
<dbReference type="PROSITE" id="PS50977">
    <property type="entry name" value="HTH_TETR_2"/>
    <property type="match status" value="1"/>
</dbReference>
<dbReference type="EMBL" id="JACBYQ010000001">
    <property type="protein sequence ID" value="NYE94430.1"/>
    <property type="molecule type" value="Genomic_DNA"/>
</dbReference>
<gene>
    <name evidence="6" type="ORF">FHU41_000651</name>
</gene>
<evidence type="ECO:0000259" key="5">
    <source>
        <dbReference type="PROSITE" id="PS50977"/>
    </source>
</evidence>
<dbReference type="Proteomes" id="UP000521748">
    <property type="component" value="Unassembled WGS sequence"/>
</dbReference>
<dbReference type="PRINTS" id="PR00455">
    <property type="entry name" value="HTHTETR"/>
</dbReference>
<dbReference type="InterPro" id="IPR009057">
    <property type="entry name" value="Homeodomain-like_sf"/>
</dbReference>